<evidence type="ECO:0000313" key="2">
    <source>
        <dbReference type="Proteomes" id="UP000324252"/>
    </source>
</evidence>
<evidence type="ECO:0000313" key="1">
    <source>
        <dbReference type="EMBL" id="SHK45566.1"/>
    </source>
</evidence>
<dbReference type="Pfam" id="PF10649">
    <property type="entry name" value="DUF2478"/>
    <property type="match status" value="1"/>
</dbReference>
<accession>A0A1H0F6R0</accession>
<dbReference type="RefSeq" id="WP_149787581.1">
    <property type="nucleotide sequence ID" value="NZ_FNIO01000002.1"/>
</dbReference>
<protein>
    <recommendedName>
        <fullName evidence="3">Nucleoside-triphosphatase THEP1</fullName>
    </recommendedName>
</protein>
<reference evidence="1 2" key="1">
    <citation type="submission" date="2016-11" db="EMBL/GenBank/DDBJ databases">
        <authorList>
            <person name="Varghese N."/>
            <person name="Submissions S."/>
        </authorList>
    </citation>
    <scope>NUCLEOTIDE SEQUENCE [LARGE SCALE GENOMIC DNA]</scope>
    <source>
        <strain evidence="1 2">DSM 29620</strain>
    </source>
</reference>
<dbReference type="InterPro" id="IPR018912">
    <property type="entry name" value="DUF2478"/>
</dbReference>
<sequence length="159" mass="16395">MAQIIAVPCGADTDAALTALRDRLRAQGLRVAGVLQDRAPAPGRARQHMVLHDAAGGFSRVISQDLGDGAGGCRLDPGALEDIVQQVATGLPGADVLFVNRFGKQEELGRGFAPLIAEALGAGMTVIIAVADEKRAAFEGFAGGLARWSVPGAIQIDRA</sequence>
<keyword evidence="2" id="KW-1185">Reference proteome</keyword>
<dbReference type="EMBL" id="FQZZ01000005">
    <property type="protein sequence ID" value="SHK45566.1"/>
    <property type="molecule type" value="Genomic_DNA"/>
</dbReference>
<dbReference type="Proteomes" id="UP000324252">
    <property type="component" value="Unassembled WGS sequence"/>
</dbReference>
<organism evidence="1 2">
    <name type="scientific">Lutimaribacter pacificus</name>
    <dbReference type="NCBI Taxonomy" id="391948"/>
    <lineage>
        <taxon>Bacteria</taxon>
        <taxon>Pseudomonadati</taxon>
        <taxon>Pseudomonadota</taxon>
        <taxon>Alphaproteobacteria</taxon>
        <taxon>Rhodobacterales</taxon>
        <taxon>Roseobacteraceae</taxon>
        <taxon>Lutimaribacter</taxon>
    </lineage>
</organism>
<gene>
    <name evidence="1" type="ORF">SAMN05444142_105206</name>
</gene>
<evidence type="ECO:0008006" key="3">
    <source>
        <dbReference type="Google" id="ProtNLM"/>
    </source>
</evidence>
<dbReference type="OrthoDB" id="5918880at2"/>
<proteinExistence type="predicted"/>
<name>A0A1H0F6R0_9RHOB</name>
<dbReference type="AlphaFoldDB" id="A0A1H0F6R0"/>